<dbReference type="GO" id="GO:0005737">
    <property type="term" value="C:cytoplasm"/>
    <property type="evidence" value="ECO:0007669"/>
    <property type="project" value="TreeGrafter"/>
</dbReference>
<accession>A0A1H4M8H8</accession>
<name>A0A1H4M8H8_9NOCA</name>
<dbReference type="InterPro" id="IPR023753">
    <property type="entry name" value="FAD/NAD-binding_dom"/>
</dbReference>
<dbReference type="AlphaFoldDB" id="A0A1H4M8H8"/>
<dbReference type="EMBL" id="FNSV01000005">
    <property type="protein sequence ID" value="SEB79380.1"/>
    <property type="molecule type" value="Genomic_DNA"/>
</dbReference>
<evidence type="ECO:0000313" key="8">
    <source>
        <dbReference type="Proteomes" id="UP000183561"/>
    </source>
</evidence>
<dbReference type="Gene3D" id="3.50.50.60">
    <property type="entry name" value="FAD/NAD(P)-binding domain"/>
    <property type="match status" value="2"/>
</dbReference>
<dbReference type="RefSeq" id="WP_072949452.1">
    <property type="nucleotide sequence ID" value="NZ_FNSV01000005.1"/>
</dbReference>
<dbReference type="InterPro" id="IPR036188">
    <property type="entry name" value="FAD/NAD-bd_sf"/>
</dbReference>
<dbReference type="Pfam" id="PF07992">
    <property type="entry name" value="Pyr_redox_2"/>
    <property type="match status" value="1"/>
</dbReference>
<dbReference type="GO" id="GO:0051213">
    <property type="term" value="F:dioxygenase activity"/>
    <property type="evidence" value="ECO:0007669"/>
    <property type="project" value="UniProtKB-KW"/>
</dbReference>
<feature type="domain" description="Reductase C-terminal" evidence="6">
    <location>
        <begin position="321"/>
        <end position="402"/>
    </location>
</feature>
<dbReference type="PANTHER" id="PTHR43557">
    <property type="entry name" value="APOPTOSIS-INDUCING FACTOR 1"/>
    <property type="match status" value="1"/>
</dbReference>
<evidence type="ECO:0000256" key="4">
    <source>
        <dbReference type="ARBA" id="ARBA00023002"/>
    </source>
</evidence>
<dbReference type="PANTHER" id="PTHR43557:SF2">
    <property type="entry name" value="RIESKE DOMAIN-CONTAINING PROTEIN-RELATED"/>
    <property type="match status" value="1"/>
</dbReference>
<evidence type="ECO:0000313" key="7">
    <source>
        <dbReference type="EMBL" id="SEB79380.1"/>
    </source>
</evidence>
<keyword evidence="4" id="KW-0560">Oxidoreductase</keyword>
<dbReference type="SUPFAM" id="SSF51905">
    <property type="entry name" value="FAD/NAD(P)-binding domain"/>
    <property type="match status" value="2"/>
</dbReference>
<keyword evidence="3" id="KW-0274">FAD</keyword>
<reference evidence="8" key="1">
    <citation type="submission" date="2016-10" db="EMBL/GenBank/DDBJ databases">
        <authorList>
            <person name="Varghese N."/>
            <person name="Submissions S."/>
        </authorList>
    </citation>
    <scope>NUCLEOTIDE SEQUENCE [LARGE SCALE GENOMIC DNA]</scope>
    <source>
        <strain evidence="8">DSM 44498</strain>
    </source>
</reference>
<dbReference type="PRINTS" id="PR00368">
    <property type="entry name" value="FADPNR"/>
</dbReference>
<evidence type="ECO:0000256" key="2">
    <source>
        <dbReference type="ARBA" id="ARBA00022630"/>
    </source>
</evidence>
<comment type="cofactor">
    <cofactor evidence="1">
        <name>FAD</name>
        <dbReference type="ChEBI" id="CHEBI:57692"/>
    </cofactor>
</comment>
<dbReference type="InterPro" id="IPR016156">
    <property type="entry name" value="FAD/NAD-linked_Rdtase_dimer_sf"/>
</dbReference>
<dbReference type="Gene3D" id="3.30.390.30">
    <property type="match status" value="1"/>
</dbReference>
<dbReference type="InterPro" id="IPR050446">
    <property type="entry name" value="FAD-oxidoreductase/Apoptosis"/>
</dbReference>
<evidence type="ECO:0000256" key="3">
    <source>
        <dbReference type="ARBA" id="ARBA00022827"/>
    </source>
</evidence>
<dbReference type="Proteomes" id="UP000183561">
    <property type="component" value="Unassembled WGS sequence"/>
</dbReference>
<keyword evidence="2" id="KW-0285">Flavoprotein</keyword>
<feature type="domain" description="FAD/NAD(P)-binding" evidence="5">
    <location>
        <begin position="5"/>
        <end position="302"/>
    </location>
</feature>
<dbReference type="SUPFAM" id="SSF55424">
    <property type="entry name" value="FAD/NAD-linked reductases, dimerisation (C-terminal) domain"/>
    <property type="match status" value="1"/>
</dbReference>
<keyword evidence="7" id="KW-0223">Dioxygenase</keyword>
<protein>
    <submittedName>
        <fullName evidence="7">3-phenylpropionate/trans-cinnamate dioxygenase ferredoxin reductase subunit</fullName>
    </submittedName>
</protein>
<sequence length="407" mass="42989">MNTPRIVIAGAGTAGHHLAAALRESGFDGAVSLIGDEPHLPYHRPPLSKDYLAGTAHPDSLSLRAPAFYTEHKVATHLGIPVRQIDRTTHRVVLADDRPLAYDHLVLALGASPRPFDIPGRDLRGVVELRTRADAESLREHLREGCRVVVVGGGFIGLEVAAAARKRGADVTVLEAKPTLMSRALSTTAAAHLAELHTAQGVQVVCSTAVSALEGSAGRVYAVTTTGGQRLAADVVVLGSGVVPNVAPAAAAGLDVANGVVVDEYLTTSDPRISAVGDCANFPAPCGDRIRLESIQNAVDQARYVARRINGHTGTYSAVPYFWSDQFGMKLQIVGHAARSDRTVIRGTDTKFSIFRFHGDELAAVESINDPMTHLTVRKILGAGGTLTPDQADETVDLRALARNLAG</sequence>
<organism evidence="7 8">
    <name type="scientific">Rhodococcus koreensis</name>
    <dbReference type="NCBI Taxonomy" id="99653"/>
    <lineage>
        <taxon>Bacteria</taxon>
        <taxon>Bacillati</taxon>
        <taxon>Actinomycetota</taxon>
        <taxon>Actinomycetes</taxon>
        <taxon>Mycobacteriales</taxon>
        <taxon>Nocardiaceae</taxon>
        <taxon>Rhodococcus</taxon>
    </lineage>
</organism>
<evidence type="ECO:0000256" key="1">
    <source>
        <dbReference type="ARBA" id="ARBA00001974"/>
    </source>
</evidence>
<evidence type="ECO:0000259" key="5">
    <source>
        <dbReference type="Pfam" id="PF07992"/>
    </source>
</evidence>
<proteinExistence type="predicted"/>
<evidence type="ECO:0000259" key="6">
    <source>
        <dbReference type="Pfam" id="PF14759"/>
    </source>
</evidence>
<dbReference type="PRINTS" id="PR00411">
    <property type="entry name" value="PNDRDTASEI"/>
</dbReference>
<dbReference type="GO" id="GO:0016651">
    <property type="term" value="F:oxidoreductase activity, acting on NAD(P)H"/>
    <property type="evidence" value="ECO:0007669"/>
    <property type="project" value="TreeGrafter"/>
</dbReference>
<dbReference type="Pfam" id="PF14759">
    <property type="entry name" value="Reductase_C"/>
    <property type="match status" value="1"/>
</dbReference>
<gene>
    <name evidence="7" type="ORF">SAMN04490239_1685</name>
</gene>
<dbReference type="OrthoDB" id="3568330at2"/>
<dbReference type="InterPro" id="IPR028202">
    <property type="entry name" value="Reductase_C"/>
</dbReference>
<keyword evidence="8" id="KW-1185">Reference proteome</keyword>